<comment type="similarity">
    <text evidence="11">Belongs to the NhaA Na(+)/H(+) (TC 2.A.33) antiporter family.</text>
</comment>
<evidence type="ECO:0000256" key="4">
    <source>
        <dbReference type="ARBA" id="ARBA00022475"/>
    </source>
</evidence>
<dbReference type="GO" id="GO:0006885">
    <property type="term" value="P:regulation of pH"/>
    <property type="evidence" value="ECO:0007669"/>
    <property type="project" value="UniProtKB-UniRule"/>
</dbReference>
<keyword evidence="7 11" id="KW-0915">Sodium</keyword>
<dbReference type="Gene3D" id="1.20.1530.10">
    <property type="entry name" value="Na+/H+ antiporter like domain"/>
    <property type="match status" value="1"/>
</dbReference>
<comment type="catalytic activity">
    <reaction evidence="11">
        <text>Na(+)(in) + 2 H(+)(out) = Na(+)(out) + 2 H(+)(in)</text>
        <dbReference type="Rhea" id="RHEA:29251"/>
        <dbReference type="ChEBI" id="CHEBI:15378"/>
        <dbReference type="ChEBI" id="CHEBI:29101"/>
    </reaction>
</comment>
<dbReference type="AlphaFoldDB" id="A0A7W9HE31"/>
<name>A0A7W9HE31_9PSEU</name>
<keyword evidence="10 11" id="KW-0739">Sodium transport</keyword>
<gene>
    <name evidence="11" type="primary">nhaA</name>
    <name evidence="12" type="ORF">F4560_000011</name>
</gene>
<evidence type="ECO:0000256" key="5">
    <source>
        <dbReference type="ARBA" id="ARBA00022692"/>
    </source>
</evidence>
<comment type="subcellular location">
    <subcellularLocation>
        <location evidence="1">Cell inner membrane</location>
        <topology evidence="1">Multi-pass membrane protein</topology>
    </subcellularLocation>
    <subcellularLocation>
        <location evidence="11">Cell membrane</location>
        <topology evidence="11">Multi-pass membrane protein</topology>
    </subcellularLocation>
</comment>
<feature type="transmembrane region" description="Helical" evidence="11">
    <location>
        <begin position="113"/>
        <end position="133"/>
    </location>
</feature>
<keyword evidence="5 11" id="KW-0812">Transmembrane</keyword>
<feature type="transmembrane region" description="Helical" evidence="11">
    <location>
        <begin position="226"/>
        <end position="248"/>
    </location>
</feature>
<dbReference type="NCBIfam" id="TIGR00773">
    <property type="entry name" value="NhaA"/>
    <property type="match status" value="1"/>
</dbReference>
<feature type="transmembrane region" description="Helical" evidence="11">
    <location>
        <begin position="139"/>
        <end position="158"/>
    </location>
</feature>
<evidence type="ECO:0000256" key="6">
    <source>
        <dbReference type="ARBA" id="ARBA00022989"/>
    </source>
</evidence>
<keyword evidence="3 11" id="KW-0050">Antiport</keyword>
<keyword evidence="6 11" id="KW-1133">Transmembrane helix</keyword>
<feature type="transmembrane region" description="Helical" evidence="11">
    <location>
        <begin position="194"/>
        <end position="214"/>
    </location>
</feature>
<evidence type="ECO:0000256" key="10">
    <source>
        <dbReference type="ARBA" id="ARBA00023201"/>
    </source>
</evidence>
<feature type="transmembrane region" description="Helical" evidence="11">
    <location>
        <begin position="27"/>
        <end position="46"/>
    </location>
</feature>
<feature type="transmembrane region" description="Helical" evidence="11">
    <location>
        <begin position="302"/>
        <end position="326"/>
    </location>
</feature>
<dbReference type="EMBL" id="JACHMO010000001">
    <property type="protein sequence ID" value="MBB5800243.1"/>
    <property type="molecule type" value="Genomic_DNA"/>
</dbReference>
<evidence type="ECO:0000313" key="12">
    <source>
        <dbReference type="EMBL" id="MBB5800243.1"/>
    </source>
</evidence>
<proteinExistence type="inferred from homology"/>
<reference evidence="12 13" key="1">
    <citation type="submission" date="2020-08" db="EMBL/GenBank/DDBJ databases">
        <title>Sequencing the genomes of 1000 actinobacteria strains.</title>
        <authorList>
            <person name="Klenk H.-P."/>
        </authorList>
    </citation>
    <scope>NUCLEOTIDE SEQUENCE [LARGE SCALE GENOMIC DNA]</scope>
    <source>
        <strain evidence="12 13">DSM 45486</strain>
    </source>
</reference>
<evidence type="ECO:0000256" key="9">
    <source>
        <dbReference type="ARBA" id="ARBA00023136"/>
    </source>
</evidence>
<evidence type="ECO:0000256" key="11">
    <source>
        <dbReference type="HAMAP-Rule" id="MF_01844"/>
    </source>
</evidence>
<feature type="transmembrane region" description="Helical" evidence="11">
    <location>
        <begin position="341"/>
        <end position="363"/>
    </location>
</feature>
<organism evidence="12 13">
    <name type="scientific">Saccharothrix ecbatanensis</name>
    <dbReference type="NCBI Taxonomy" id="1105145"/>
    <lineage>
        <taxon>Bacteria</taxon>
        <taxon>Bacillati</taxon>
        <taxon>Actinomycetota</taxon>
        <taxon>Actinomycetes</taxon>
        <taxon>Pseudonocardiales</taxon>
        <taxon>Pseudonocardiaceae</taxon>
        <taxon>Saccharothrix</taxon>
    </lineage>
</organism>
<dbReference type="RefSeq" id="WP_221483263.1">
    <property type="nucleotide sequence ID" value="NZ_JACHMO010000001.1"/>
</dbReference>
<sequence>MADDREVGSGLAQRLVNPLRRFVHDEAAGGVVLLMATVAALVWANSPAAAGYEGLWNFRLTVGAGPVAVTEDLRHWVNDGFMALFFFVVGLEIKRELVVGELRDRRAAALPALAALGGVLLPALLFLLLVGGGPEGRGWGIPLATDIAFAVGVLAVLGSRIPAGAKLFLLSVAIVDDIIAVGIIAVVYTDALDGGWLLAAVGALVVVAVMRWAGVASVAAYVPVGLFVWYATLHSGVHATIAGVVLGLMTPARPVDGRGVLDSLQHNLHPITAFTVVPLFALANAGVDLRGGVLGDAVGSQVAWGVLVGLLVGKVVGIGGVTWLALRLRLGTLPTGMPMRLVWGVAALAGIGFTVSLFIADLAYTDPVLITHAKVGIFAASAVAAVLGSGLLIGLTRRSATAAHGPARTAEKEEDGGG</sequence>
<dbReference type="PANTHER" id="PTHR30341">
    <property type="entry name" value="SODIUM ION/PROTON ANTIPORTER NHAA-RELATED"/>
    <property type="match status" value="1"/>
</dbReference>
<keyword evidence="4 11" id="KW-1003">Cell membrane</keyword>
<evidence type="ECO:0000256" key="1">
    <source>
        <dbReference type="ARBA" id="ARBA00004429"/>
    </source>
</evidence>
<feature type="transmembrane region" description="Helical" evidence="11">
    <location>
        <begin position="268"/>
        <end position="290"/>
    </location>
</feature>
<protein>
    <recommendedName>
        <fullName evidence="11">Na(+)/H(+) antiporter NhaA</fullName>
    </recommendedName>
    <alternativeName>
        <fullName evidence="11">Sodium/proton antiporter NhaA</fullName>
    </alternativeName>
</protein>
<keyword evidence="13" id="KW-1185">Reference proteome</keyword>
<dbReference type="Proteomes" id="UP000552097">
    <property type="component" value="Unassembled WGS sequence"/>
</dbReference>
<evidence type="ECO:0000256" key="8">
    <source>
        <dbReference type="ARBA" id="ARBA00023065"/>
    </source>
</evidence>
<evidence type="ECO:0000313" key="13">
    <source>
        <dbReference type="Proteomes" id="UP000552097"/>
    </source>
</evidence>
<comment type="caution">
    <text evidence="12">The sequence shown here is derived from an EMBL/GenBank/DDBJ whole genome shotgun (WGS) entry which is preliminary data.</text>
</comment>
<evidence type="ECO:0000256" key="3">
    <source>
        <dbReference type="ARBA" id="ARBA00022449"/>
    </source>
</evidence>
<dbReference type="PANTHER" id="PTHR30341:SF0">
    <property type="entry name" value="NA(+)_H(+) ANTIPORTER NHAA"/>
    <property type="match status" value="1"/>
</dbReference>
<keyword evidence="9 11" id="KW-0472">Membrane</keyword>
<dbReference type="Pfam" id="PF06965">
    <property type="entry name" value="Na_H_antiport_1"/>
    <property type="match status" value="1"/>
</dbReference>
<evidence type="ECO:0000256" key="7">
    <source>
        <dbReference type="ARBA" id="ARBA00023053"/>
    </source>
</evidence>
<feature type="transmembrane region" description="Helical" evidence="11">
    <location>
        <begin position="167"/>
        <end position="188"/>
    </location>
</feature>
<dbReference type="InterPro" id="IPR023171">
    <property type="entry name" value="Na/H_antiporter_dom_sf"/>
</dbReference>
<feature type="transmembrane region" description="Helical" evidence="11">
    <location>
        <begin position="375"/>
        <end position="395"/>
    </location>
</feature>
<comment type="function">
    <text evidence="11">Na(+)/H(+) antiporter that extrudes sodium in exchange for external protons.</text>
</comment>
<evidence type="ECO:0000256" key="2">
    <source>
        <dbReference type="ARBA" id="ARBA00022448"/>
    </source>
</evidence>
<dbReference type="HAMAP" id="MF_01844">
    <property type="entry name" value="NhaA"/>
    <property type="match status" value="1"/>
</dbReference>
<keyword evidence="2 11" id="KW-0813">Transport</keyword>
<dbReference type="GO" id="GO:0015385">
    <property type="term" value="F:sodium:proton antiporter activity"/>
    <property type="evidence" value="ECO:0007669"/>
    <property type="project" value="UniProtKB-UniRule"/>
</dbReference>
<keyword evidence="8 11" id="KW-0406">Ion transport</keyword>
<dbReference type="GO" id="GO:0005886">
    <property type="term" value="C:plasma membrane"/>
    <property type="evidence" value="ECO:0007669"/>
    <property type="project" value="UniProtKB-SubCell"/>
</dbReference>
<dbReference type="InterPro" id="IPR004670">
    <property type="entry name" value="NhaA"/>
</dbReference>
<accession>A0A7W9HE31</accession>